<sequence length="152" mass="17164">MGGNSEGLQPLMLPKMELSENGKTLNRFINQLIPMKLDDDDLEKDINTDSTKLITPTQQDIDEQRYNLCSRKKICYDEDQSNKDSSRNNKNFSIILNLVNPTFFMLLCLTAFLIGTSADTFSVKCNGQGIQSRGPFKSLSRCGNCSVYLNMF</sequence>
<reference evidence="2 3" key="1">
    <citation type="submission" date="2019-12" db="EMBL/GenBank/DDBJ databases">
        <title>Chromosome-level assembly of the Caenorhabditis remanei genome.</title>
        <authorList>
            <person name="Teterina A.A."/>
            <person name="Willis J.H."/>
            <person name="Phillips P.C."/>
        </authorList>
    </citation>
    <scope>NUCLEOTIDE SEQUENCE [LARGE SCALE GENOMIC DNA]</scope>
    <source>
        <strain evidence="2 3">PX506</strain>
        <tissue evidence="2">Whole organism</tissue>
    </source>
</reference>
<comment type="caution">
    <text evidence="2">The sequence shown here is derived from an EMBL/GenBank/DDBJ whole genome shotgun (WGS) entry which is preliminary data.</text>
</comment>
<keyword evidence="1" id="KW-0812">Transmembrane</keyword>
<evidence type="ECO:0000313" key="2">
    <source>
        <dbReference type="EMBL" id="KAF1745612.1"/>
    </source>
</evidence>
<dbReference type="KEGG" id="crq:GCK72_022059"/>
<dbReference type="GeneID" id="78777377"/>
<dbReference type="AlphaFoldDB" id="A0A6A5FST0"/>
<protein>
    <submittedName>
        <fullName evidence="2">Uncharacterized protein</fullName>
    </submittedName>
</protein>
<dbReference type="EMBL" id="WUAV01000006">
    <property type="protein sequence ID" value="KAF1745612.1"/>
    <property type="molecule type" value="Genomic_DNA"/>
</dbReference>
<proteinExistence type="predicted"/>
<dbReference type="CTD" id="78777377"/>
<accession>A0A6A5FST0</accession>
<keyword evidence="1" id="KW-0472">Membrane</keyword>
<dbReference type="RefSeq" id="XP_053578193.1">
    <property type="nucleotide sequence ID" value="XM_053734627.1"/>
</dbReference>
<gene>
    <name evidence="2" type="ORF">GCK72_022059</name>
</gene>
<organism evidence="2 3">
    <name type="scientific">Caenorhabditis remanei</name>
    <name type="common">Caenorhabditis vulgaris</name>
    <dbReference type="NCBI Taxonomy" id="31234"/>
    <lineage>
        <taxon>Eukaryota</taxon>
        <taxon>Metazoa</taxon>
        <taxon>Ecdysozoa</taxon>
        <taxon>Nematoda</taxon>
        <taxon>Chromadorea</taxon>
        <taxon>Rhabditida</taxon>
        <taxon>Rhabditina</taxon>
        <taxon>Rhabditomorpha</taxon>
        <taxon>Rhabditoidea</taxon>
        <taxon>Rhabditidae</taxon>
        <taxon>Peloderinae</taxon>
        <taxon>Caenorhabditis</taxon>
    </lineage>
</organism>
<evidence type="ECO:0000256" key="1">
    <source>
        <dbReference type="SAM" id="Phobius"/>
    </source>
</evidence>
<name>A0A6A5FST0_CAERE</name>
<feature type="transmembrane region" description="Helical" evidence="1">
    <location>
        <begin position="92"/>
        <end position="114"/>
    </location>
</feature>
<evidence type="ECO:0000313" key="3">
    <source>
        <dbReference type="Proteomes" id="UP000483820"/>
    </source>
</evidence>
<keyword evidence="1" id="KW-1133">Transmembrane helix</keyword>
<dbReference type="Proteomes" id="UP000483820">
    <property type="component" value="Chromosome X"/>
</dbReference>